<keyword evidence="1" id="KW-0472">Membrane</keyword>
<dbReference type="OrthoDB" id="798937at2"/>
<dbReference type="EMBL" id="PIPK01000001">
    <property type="protein sequence ID" value="RUO28527.1"/>
    <property type="molecule type" value="Genomic_DNA"/>
</dbReference>
<dbReference type="Proteomes" id="UP000287865">
    <property type="component" value="Unassembled WGS sequence"/>
</dbReference>
<keyword evidence="1" id="KW-1133">Transmembrane helix</keyword>
<comment type="caution">
    <text evidence="2">The sequence shown here is derived from an EMBL/GenBank/DDBJ whole genome shotgun (WGS) entry which is preliminary data.</text>
</comment>
<accession>A0A327XBQ8</accession>
<dbReference type="InterPro" id="IPR020010">
    <property type="entry name" value="CHP03503"/>
</dbReference>
<proteinExistence type="predicted"/>
<dbReference type="AlphaFoldDB" id="A0A327XBQ8"/>
<keyword evidence="5" id="KW-1185">Reference proteome</keyword>
<feature type="transmembrane region" description="Helical" evidence="1">
    <location>
        <begin position="403"/>
        <end position="424"/>
    </location>
</feature>
<evidence type="ECO:0000313" key="5">
    <source>
        <dbReference type="Proteomes" id="UP000287865"/>
    </source>
</evidence>
<protein>
    <submittedName>
        <fullName evidence="3">TIGR03503 family protein</fullName>
    </submittedName>
    <submittedName>
        <fullName evidence="2">Uncharacterized protein (TIGR03503 family)</fullName>
    </submittedName>
</protein>
<reference evidence="2 4" key="2">
    <citation type="submission" date="2018-06" db="EMBL/GenBank/DDBJ databases">
        <title>Genomic Encyclopedia of Type Strains, Phase III (KMG-III): the genomes of soil and plant-associated and newly described type strains.</title>
        <authorList>
            <person name="Whitman W."/>
        </authorList>
    </citation>
    <scope>NUCLEOTIDE SEQUENCE [LARGE SCALE GENOMIC DNA]</scope>
    <source>
        <strain evidence="2 4">CGMCC 1.15366</strain>
    </source>
</reference>
<gene>
    <name evidence="2" type="ORF">B0I24_101333</name>
    <name evidence="3" type="ORF">CWE07_01605</name>
</gene>
<organism evidence="2 4">
    <name type="scientific">Aliidiomarina maris</name>
    <dbReference type="NCBI Taxonomy" id="531312"/>
    <lineage>
        <taxon>Bacteria</taxon>
        <taxon>Pseudomonadati</taxon>
        <taxon>Pseudomonadota</taxon>
        <taxon>Gammaproteobacteria</taxon>
        <taxon>Alteromonadales</taxon>
        <taxon>Idiomarinaceae</taxon>
        <taxon>Aliidiomarina</taxon>
    </lineage>
</organism>
<evidence type="ECO:0000256" key="1">
    <source>
        <dbReference type="SAM" id="Phobius"/>
    </source>
</evidence>
<evidence type="ECO:0000313" key="3">
    <source>
        <dbReference type="EMBL" id="RUO28527.1"/>
    </source>
</evidence>
<keyword evidence="1" id="KW-0812">Transmembrane</keyword>
<sequence length="446" mass="50513">MIKFGNAISVALSSLLMCVALIGVVSVPKASAQTSERLPNPYDAFRLADMTPDSQLPLLGDRFRIDDHIDEITMVFFRQTQSRPVVLILPDGSKWYSSRHPEHVRWESGPGFDQVRIQNPMRGPWQVSGELRSESRLMVISDLTFQADPLPELIFRGERLAVTGRFSEAGEPIEQRDFRNAIEMQMYLVSTNSENEENFGLNPRLVGEFVDDGRGLDARARDGEFTGEIDFSVPTGSYIPSYRAHTPLYQRTFEQPPIRITRLPATTHVDVSEVAERSHRLEFKVNDAYFDPADIVLRGEVEFPNGELQLIDIRTKQGDSLVQRIPNYVTGLFSVRATLYATSRHDGREIVAQLDDYEFISRQPEPPGPSDEELMQQRLAEREAAAVARIEAEQQAQRSQVRILMMIIAFNLLLATSWIVWLLWRKGMIGKRGAKPAKKGAKKAKK</sequence>
<evidence type="ECO:0000313" key="4">
    <source>
        <dbReference type="Proteomes" id="UP000249203"/>
    </source>
</evidence>
<dbReference type="RefSeq" id="WP_111568182.1">
    <property type="nucleotide sequence ID" value="NZ_PIPK01000001.1"/>
</dbReference>
<dbReference type="NCBIfam" id="TIGR03503">
    <property type="entry name" value="TIGR03503 family protein"/>
    <property type="match status" value="1"/>
</dbReference>
<dbReference type="EMBL" id="QLMD01000001">
    <property type="protein sequence ID" value="RAK01706.1"/>
    <property type="molecule type" value="Genomic_DNA"/>
</dbReference>
<name>A0A327XBQ8_9GAMM</name>
<evidence type="ECO:0000313" key="2">
    <source>
        <dbReference type="EMBL" id="RAK01706.1"/>
    </source>
</evidence>
<dbReference type="Proteomes" id="UP000249203">
    <property type="component" value="Unassembled WGS sequence"/>
</dbReference>
<reference evidence="3 5" key="1">
    <citation type="journal article" date="2018" name="Front. Microbiol.">
        <title>Genome-Based Analysis Reveals the Taxonomy and Diversity of the Family Idiomarinaceae.</title>
        <authorList>
            <person name="Liu Y."/>
            <person name="Lai Q."/>
            <person name="Shao Z."/>
        </authorList>
    </citation>
    <scope>NUCLEOTIDE SEQUENCE [LARGE SCALE GENOMIC DNA]</scope>
    <source>
        <strain evidence="3 5">CF12-14</strain>
    </source>
</reference>